<keyword evidence="2" id="KW-1185">Reference proteome</keyword>
<evidence type="ECO:0000313" key="1">
    <source>
        <dbReference type="EMBL" id="GAW09887.1"/>
    </source>
</evidence>
<dbReference type="EMBL" id="BDGU01001396">
    <property type="protein sequence ID" value="GAW09887.1"/>
    <property type="molecule type" value="Genomic_DNA"/>
</dbReference>
<proteinExistence type="predicted"/>
<dbReference type="AlphaFoldDB" id="A0A1Q3ERP8"/>
<sequence>MWSICDITNALINLNQVQPRCNLSTDFQFLRFIPRHLQSTSQLRRITAAWHGLGLRWILRCFAIKAGPKLAWGEFLEFTGRLQVSQETAACRRWTRSVLIDSRRISLYGNQGHSHGFVFPAVKHSQGSTRFSSARSWLVVNEGAIYSAVAKSSEHHEAEGWPFQHARDLRFVDPLRDFVSMSNEISSVPSWFNRLISITMFELEPILHVHFDNIEHFIPSSEWYPDNSSEMKPY</sequence>
<reference evidence="1 2" key="2">
    <citation type="submission" date="2017-02" db="EMBL/GenBank/DDBJ databases">
        <title>A genome survey and senescence transcriptome analysis in Lentinula edodes.</title>
        <authorList>
            <person name="Sakamoto Y."/>
            <person name="Nakade K."/>
            <person name="Sato S."/>
            <person name="Yoshida Y."/>
            <person name="Miyazaki K."/>
            <person name="Natsume S."/>
            <person name="Konno N."/>
        </authorList>
    </citation>
    <scope>NUCLEOTIDE SEQUENCE [LARGE SCALE GENOMIC DNA]</scope>
    <source>
        <strain evidence="1 2">NBRC 111202</strain>
    </source>
</reference>
<organism evidence="1 2">
    <name type="scientific">Lentinula edodes</name>
    <name type="common">Shiitake mushroom</name>
    <name type="synonym">Lentinus edodes</name>
    <dbReference type="NCBI Taxonomy" id="5353"/>
    <lineage>
        <taxon>Eukaryota</taxon>
        <taxon>Fungi</taxon>
        <taxon>Dikarya</taxon>
        <taxon>Basidiomycota</taxon>
        <taxon>Agaricomycotina</taxon>
        <taxon>Agaricomycetes</taxon>
        <taxon>Agaricomycetidae</taxon>
        <taxon>Agaricales</taxon>
        <taxon>Marasmiineae</taxon>
        <taxon>Omphalotaceae</taxon>
        <taxon>Lentinula</taxon>
    </lineage>
</organism>
<gene>
    <name evidence="1" type="ORF">LENED_012099</name>
</gene>
<evidence type="ECO:0000313" key="2">
    <source>
        <dbReference type="Proteomes" id="UP000188533"/>
    </source>
</evidence>
<name>A0A1Q3ERP8_LENED</name>
<accession>A0A1Q3ERP8</accession>
<reference evidence="1 2" key="1">
    <citation type="submission" date="2016-08" db="EMBL/GenBank/DDBJ databases">
        <authorList>
            <consortium name="Lentinula edodes genome sequencing consortium"/>
            <person name="Sakamoto Y."/>
            <person name="Nakade K."/>
            <person name="Sato S."/>
            <person name="Yoshida Y."/>
            <person name="Miyazaki K."/>
            <person name="Natsume S."/>
            <person name="Konno N."/>
        </authorList>
    </citation>
    <scope>NUCLEOTIDE SEQUENCE [LARGE SCALE GENOMIC DNA]</scope>
    <source>
        <strain evidence="1 2">NBRC 111202</strain>
    </source>
</reference>
<comment type="caution">
    <text evidence="1">The sequence shown here is derived from an EMBL/GenBank/DDBJ whole genome shotgun (WGS) entry which is preliminary data.</text>
</comment>
<dbReference type="Proteomes" id="UP000188533">
    <property type="component" value="Unassembled WGS sequence"/>
</dbReference>
<protein>
    <submittedName>
        <fullName evidence="1">Uncharacterized protein</fullName>
    </submittedName>
</protein>